<keyword evidence="11" id="KW-1185">Reference proteome</keyword>
<dbReference type="Pfam" id="PF25790">
    <property type="entry name" value="BCD1"/>
    <property type="match status" value="1"/>
</dbReference>
<dbReference type="InterPro" id="IPR051639">
    <property type="entry name" value="BCD1"/>
</dbReference>
<dbReference type="GO" id="GO:0008270">
    <property type="term" value="F:zinc ion binding"/>
    <property type="evidence" value="ECO:0007669"/>
    <property type="project" value="UniProtKB-UniRule"/>
</dbReference>
<comment type="similarity">
    <text evidence="6">Belongs to the BCD1 family.</text>
</comment>
<dbReference type="OrthoDB" id="272357at2759"/>
<evidence type="ECO:0000259" key="9">
    <source>
        <dbReference type="PROSITE" id="PS51083"/>
    </source>
</evidence>
<evidence type="ECO:0000313" key="10">
    <source>
        <dbReference type="EMBL" id="KAF5369984.1"/>
    </source>
</evidence>
<evidence type="ECO:0000313" key="11">
    <source>
        <dbReference type="Proteomes" id="UP000559256"/>
    </source>
</evidence>
<dbReference type="Gene3D" id="3.30.60.190">
    <property type="match status" value="1"/>
</dbReference>
<dbReference type="InterPro" id="IPR057721">
    <property type="entry name" value="BCD1_alpha/beta"/>
</dbReference>
<dbReference type="GO" id="GO:0005634">
    <property type="term" value="C:nucleus"/>
    <property type="evidence" value="ECO:0007669"/>
    <property type="project" value="TreeGrafter"/>
</dbReference>
<reference evidence="10 11" key="1">
    <citation type="journal article" date="2020" name="ISME J.">
        <title>Uncovering the hidden diversity of litter-decomposition mechanisms in mushroom-forming fungi.</title>
        <authorList>
            <person name="Floudas D."/>
            <person name="Bentzer J."/>
            <person name="Ahren D."/>
            <person name="Johansson T."/>
            <person name="Persson P."/>
            <person name="Tunlid A."/>
        </authorList>
    </citation>
    <scope>NUCLEOTIDE SEQUENCE [LARGE SCALE GENOMIC DNA]</scope>
    <source>
        <strain evidence="10 11">CBS 291.85</strain>
    </source>
</reference>
<accession>A0A8H5LUK6</accession>
<dbReference type="EMBL" id="JAACJM010000012">
    <property type="protein sequence ID" value="KAF5369984.1"/>
    <property type="molecule type" value="Genomic_DNA"/>
</dbReference>
<comment type="caution">
    <text evidence="10">The sequence shown here is derived from an EMBL/GenBank/DDBJ whole genome shotgun (WGS) entry which is preliminary data.</text>
</comment>
<evidence type="ECO:0000256" key="7">
    <source>
        <dbReference type="PROSITE-ProRule" id="PRU00453"/>
    </source>
</evidence>
<keyword evidence="1" id="KW-0597">Phosphoprotein</keyword>
<sequence length="489" mass="51995">MATAPPITHPLPPKPETQNPTTSPSPSPSSQLRNERSEQEHPNFQTEGDGDSDLGIGKRTPKPTTCQTCHSQPAKYTCPRCGHVSCSVGCVKRHKEGGLTITSSGGYPTPISVSGSIGIGSTSTSFQPNVQQVEVEVVGCSGIRNKASYVPMSTYGWGEMMGDYVFLEEVGRVVKGGGEGIVKIGGGGAGAGAGMHTFTGSGIGSETGRGRGRGRGLGLGRGGGTRGGRHHQHKPRSKRELLKLELEKRDITMELVPLGMERGKVNMSCLDYKSQPPQPLLTIELVFHPTPDPLHPNESKEPYKVLRHRISLEDTVESVLCSLVSVKDKENQNGQGKGKGKGKEKTTTPSWVADLVGTGEAKEVAGGVLSTDSDVGLGLEVDCLIRAPALGKSKVYWRLDTQKTLKDALKGMEFVEFPTVEVWEKGVFGGKVVEVGEVGLNSNVNANRGFGFGFGVGVGVGGVVTGEDGIMRKERVREEGLWVKKRESG</sequence>
<comment type="function">
    <text evidence="5">Required for box C/D snoRNAs accumulation involved in snoRNA processing, snoRNA transport to the nucleolus and ribosome biogenesis.</text>
</comment>
<dbReference type="PROSITE" id="PS51083">
    <property type="entry name" value="ZF_HIT"/>
    <property type="match status" value="1"/>
</dbReference>
<protein>
    <recommendedName>
        <fullName evidence="9">HIT-type domain-containing protein</fullName>
    </recommendedName>
</protein>
<gene>
    <name evidence="10" type="ORF">D9758_001309</name>
</gene>
<dbReference type="SUPFAM" id="SSF144232">
    <property type="entry name" value="HIT/MYND zinc finger-like"/>
    <property type="match status" value="1"/>
</dbReference>
<dbReference type="Proteomes" id="UP000559256">
    <property type="component" value="Unassembled WGS sequence"/>
</dbReference>
<dbReference type="CDD" id="cd23023">
    <property type="entry name" value="zf-HIT_BCD1"/>
    <property type="match status" value="1"/>
</dbReference>
<evidence type="ECO:0000256" key="1">
    <source>
        <dbReference type="ARBA" id="ARBA00022553"/>
    </source>
</evidence>
<dbReference type="GO" id="GO:0048254">
    <property type="term" value="P:snoRNA localization"/>
    <property type="evidence" value="ECO:0007669"/>
    <property type="project" value="TreeGrafter"/>
</dbReference>
<evidence type="ECO:0000256" key="8">
    <source>
        <dbReference type="SAM" id="MobiDB-lite"/>
    </source>
</evidence>
<evidence type="ECO:0000256" key="5">
    <source>
        <dbReference type="ARBA" id="ARBA00049598"/>
    </source>
</evidence>
<feature type="region of interest" description="Disordered" evidence="8">
    <location>
        <begin position="201"/>
        <end position="237"/>
    </location>
</feature>
<proteinExistence type="inferred from homology"/>
<feature type="compositionally biased region" description="Basic residues" evidence="8">
    <location>
        <begin position="227"/>
        <end position="237"/>
    </location>
</feature>
<dbReference type="Pfam" id="PF04438">
    <property type="entry name" value="zf-HIT"/>
    <property type="match status" value="1"/>
</dbReference>
<dbReference type="GO" id="GO:0000463">
    <property type="term" value="P:maturation of LSU-rRNA from tricistronic rRNA transcript (SSU-rRNA, 5.8S rRNA, LSU-rRNA)"/>
    <property type="evidence" value="ECO:0007669"/>
    <property type="project" value="TreeGrafter"/>
</dbReference>
<feature type="compositionally biased region" description="Low complexity" evidence="8">
    <location>
        <begin position="20"/>
        <end position="30"/>
    </location>
</feature>
<dbReference type="GO" id="GO:0070761">
    <property type="term" value="C:pre-snoRNP complex"/>
    <property type="evidence" value="ECO:0007669"/>
    <property type="project" value="TreeGrafter"/>
</dbReference>
<keyword evidence="2" id="KW-0479">Metal-binding</keyword>
<dbReference type="PANTHER" id="PTHR13483">
    <property type="entry name" value="BOX C_D SNORNA PROTEIN 1-RELATED"/>
    <property type="match status" value="1"/>
</dbReference>
<evidence type="ECO:0000256" key="3">
    <source>
        <dbReference type="ARBA" id="ARBA00022771"/>
    </source>
</evidence>
<dbReference type="AlphaFoldDB" id="A0A8H5LUK6"/>
<evidence type="ECO:0000256" key="2">
    <source>
        <dbReference type="ARBA" id="ARBA00022723"/>
    </source>
</evidence>
<keyword evidence="4" id="KW-0862">Zinc</keyword>
<feature type="compositionally biased region" description="Gly residues" evidence="8">
    <location>
        <begin position="215"/>
        <end position="226"/>
    </location>
</feature>
<feature type="domain" description="HIT-type" evidence="9">
    <location>
        <begin position="66"/>
        <end position="99"/>
    </location>
</feature>
<organism evidence="10 11">
    <name type="scientific">Tetrapyrgos nigripes</name>
    <dbReference type="NCBI Taxonomy" id="182062"/>
    <lineage>
        <taxon>Eukaryota</taxon>
        <taxon>Fungi</taxon>
        <taxon>Dikarya</taxon>
        <taxon>Basidiomycota</taxon>
        <taxon>Agaricomycotina</taxon>
        <taxon>Agaricomycetes</taxon>
        <taxon>Agaricomycetidae</taxon>
        <taxon>Agaricales</taxon>
        <taxon>Marasmiineae</taxon>
        <taxon>Marasmiaceae</taxon>
        <taxon>Tetrapyrgos</taxon>
    </lineage>
</organism>
<evidence type="ECO:0000256" key="4">
    <source>
        <dbReference type="ARBA" id="ARBA00022833"/>
    </source>
</evidence>
<dbReference type="GO" id="GO:0000492">
    <property type="term" value="P:box C/D snoRNP assembly"/>
    <property type="evidence" value="ECO:0007669"/>
    <property type="project" value="TreeGrafter"/>
</dbReference>
<feature type="compositionally biased region" description="Polar residues" evidence="8">
    <location>
        <begin position="62"/>
        <end position="71"/>
    </location>
</feature>
<keyword evidence="3 7" id="KW-0863">Zinc-finger</keyword>
<name>A0A8H5LUK6_9AGAR</name>
<feature type="region of interest" description="Disordered" evidence="8">
    <location>
        <begin position="1"/>
        <end position="72"/>
    </location>
</feature>
<evidence type="ECO:0000256" key="6">
    <source>
        <dbReference type="ARBA" id="ARBA00049654"/>
    </source>
</evidence>
<dbReference type="PANTHER" id="PTHR13483:SF3">
    <property type="entry name" value="BOX C_D SNORNA PROTEIN 1"/>
    <property type="match status" value="1"/>
</dbReference>
<dbReference type="InterPro" id="IPR007529">
    <property type="entry name" value="Znf_HIT"/>
</dbReference>